<comment type="similarity">
    <text evidence="1">Belongs to the TIM50 family.</text>
</comment>
<keyword evidence="1" id="KW-0813">Transport</keyword>
<dbReference type="FunFam" id="3.40.50.1000:FF:000257">
    <property type="entry name" value="Haloacid dehalogenase-like hydrolase (HAD) superfamily protein"/>
    <property type="match status" value="1"/>
</dbReference>
<proteinExistence type="inferred from homology"/>
<dbReference type="EMBL" id="CM001223">
    <property type="protein sequence ID" value="KEH21695.1"/>
    <property type="molecule type" value="Genomic_DNA"/>
</dbReference>
<dbReference type="Pfam" id="PF03031">
    <property type="entry name" value="NIF"/>
    <property type="match status" value="1"/>
</dbReference>
<sequence length="296" mass="34719">MKQKTQTLLQIDKRKKMVFSVARVEKNTIAEEIITELSVTDKKEEEENNLCSSSTEILSIGSLKKKKKLIVLDLNGLLADIVYPPPNHVKPDATIAGKALFERPFYQEFLNFCFERFDVAVWSSRMKKNVDSVIDYLMGDMKQRLVFCWDLSHCTETAFKTLENKRKPLVFKDLRKIWDKYDPNLPWEKKYYNDSNTLLLDDSPYKAFLNPPHNSIFPHTFSYENQNDNSLAADGDLRQYLDGLATAENMKTYVEQHPFGQEHITETSESWDFYFNVFISLYAYQSKKRKYGFFQL</sequence>
<reference evidence="3 5" key="1">
    <citation type="journal article" date="2011" name="Nature">
        <title>The Medicago genome provides insight into the evolution of rhizobial symbioses.</title>
        <authorList>
            <person name="Young N.D."/>
            <person name="Debelle F."/>
            <person name="Oldroyd G.E."/>
            <person name="Geurts R."/>
            <person name="Cannon S.B."/>
            <person name="Udvardi M.K."/>
            <person name="Benedito V.A."/>
            <person name="Mayer K.F."/>
            <person name="Gouzy J."/>
            <person name="Schoof H."/>
            <person name="Van de Peer Y."/>
            <person name="Proost S."/>
            <person name="Cook D.R."/>
            <person name="Meyers B.C."/>
            <person name="Spannagl M."/>
            <person name="Cheung F."/>
            <person name="De Mita S."/>
            <person name="Krishnakumar V."/>
            <person name="Gundlach H."/>
            <person name="Zhou S."/>
            <person name="Mudge J."/>
            <person name="Bharti A.K."/>
            <person name="Murray J.D."/>
            <person name="Naoumkina M.A."/>
            <person name="Rosen B."/>
            <person name="Silverstein K.A."/>
            <person name="Tang H."/>
            <person name="Rombauts S."/>
            <person name="Zhao P.X."/>
            <person name="Zhou P."/>
            <person name="Barbe V."/>
            <person name="Bardou P."/>
            <person name="Bechner M."/>
            <person name="Bellec A."/>
            <person name="Berger A."/>
            <person name="Berges H."/>
            <person name="Bidwell S."/>
            <person name="Bisseling T."/>
            <person name="Choisne N."/>
            <person name="Couloux A."/>
            <person name="Denny R."/>
            <person name="Deshpande S."/>
            <person name="Dai X."/>
            <person name="Doyle J.J."/>
            <person name="Dudez A.M."/>
            <person name="Farmer A.D."/>
            <person name="Fouteau S."/>
            <person name="Franken C."/>
            <person name="Gibelin C."/>
            <person name="Gish J."/>
            <person name="Goldstein S."/>
            <person name="Gonzalez A.J."/>
            <person name="Green P.J."/>
            <person name="Hallab A."/>
            <person name="Hartog M."/>
            <person name="Hua A."/>
            <person name="Humphray S.J."/>
            <person name="Jeong D.H."/>
            <person name="Jing Y."/>
            <person name="Jocker A."/>
            <person name="Kenton S.M."/>
            <person name="Kim D.J."/>
            <person name="Klee K."/>
            <person name="Lai H."/>
            <person name="Lang C."/>
            <person name="Lin S."/>
            <person name="Macmil S.L."/>
            <person name="Magdelenat G."/>
            <person name="Matthews L."/>
            <person name="McCorrison J."/>
            <person name="Monaghan E.L."/>
            <person name="Mun J.H."/>
            <person name="Najar F.Z."/>
            <person name="Nicholson C."/>
            <person name="Noirot C."/>
            <person name="O'Bleness M."/>
            <person name="Paule C.R."/>
            <person name="Poulain J."/>
            <person name="Prion F."/>
            <person name="Qin B."/>
            <person name="Qu C."/>
            <person name="Retzel E.F."/>
            <person name="Riddle C."/>
            <person name="Sallet E."/>
            <person name="Samain S."/>
            <person name="Samson N."/>
            <person name="Sanders I."/>
            <person name="Saurat O."/>
            <person name="Scarpelli C."/>
            <person name="Schiex T."/>
            <person name="Segurens B."/>
            <person name="Severin A.J."/>
            <person name="Sherrier D.J."/>
            <person name="Shi R."/>
            <person name="Sims S."/>
            <person name="Singer S.R."/>
            <person name="Sinharoy S."/>
            <person name="Sterck L."/>
            <person name="Viollet A."/>
            <person name="Wang B.B."/>
            <person name="Wang K."/>
            <person name="Wang M."/>
            <person name="Wang X."/>
            <person name="Warfsmann J."/>
            <person name="Weissenbach J."/>
            <person name="White D.D."/>
            <person name="White J.D."/>
            <person name="Wiley G.B."/>
            <person name="Wincker P."/>
            <person name="Xing Y."/>
            <person name="Yang L."/>
            <person name="Yao Z."/>
            <person name="Ying F."/>
            <person name="Zhai J."/>
            <person name="Zhou L."/>
            <person name="Zuber A."/>
            <person name="Denarie J."/>
            <person name="Dixon R.A."/>
            <person name="May G.D."/>
            <person name="Schwartz D.C."/>
            <person name="Rogers J."/>
            <person name="Quetier F."/>
            <person name="Town C.D."/>
            <person name="Roe B.A."/>
        </authorList>
    </citation>
    <scope>NUCLEOTIDE SEQUENCE [LARGE SCALE GENOMIC DNA]</scope>
    <source>
        <strain evidence="3">A17</strain>
        <strain evidence="4 5">cv. Jemalong A17</strain>
    </source>
</reference>
<comment type="function">
    <text evidence="1">Essential component of the TIM23 complex, a complex that mediates the translocation of transit peptide-containing proteins across the mitochondrial inner membrane.</text>
</comment>
<dbReference type="OrthoDB" id="1711508at2759"/>
<organism evidence="3 5">
    <name type="scientific">Medicago truncatula</name>
    <name type="common">Barrel medic</name>
    <name type="synonym">Medicago tribuloides</name>
    <dbReference type="NCBI Taxonomy" id="3880"/>
    <lineage>
        <taxon>Eukaryota</taxon>
        <taxon>Viridiplantae</taxon>
        <taxon>Streptophyta</taxon>
        <taxon>Embryophyta</taxon>
        <taxon>Tracheophyta</taxon>
        <taxon>Spermatophyta</taxon>
        <taxon>Magnoliopsida</taxon>
        <taxon>eudicotyledons</taxon>
        <taxon>Gunneridae</taxon>
        <taxon>Pentapetalae</taxon>
        <taxon>rosids</taxon>
        <taxon>fabids</taxon>
        <taxon>Fabales</taxon>
        <taxon>Fabaceae</taxon>
        <taxon>Papilionoideae</taxon>
        <taxon>50 kb inversion clade</taxon>
        <taxon>NPAAA clade</taxon>
        <taxon>Hologalegina</taxon>
        <taxon>IRL clade</taxon>
        <taxon>Trifolieae</taxon>
        <taxon>Medicago</taxon>
    </lineage>
</organism>
<dbReference type="Proteomes" id="UP000002051">
    <property type="component" value="Unassembled WGS sequence"/>
</dbReference>
<dbReference type="PROSITE" id="PS50969">
    <property type="entry name" value="FCP1"/>
    <property type="match status" value="1"/>
</dbReference>
<dbReference type="PANTHER" id="PTHR12210">
    <property type="entry name" value="DULLARD PROTEIN PHOSPHATASE"/>
    <property type="match status" value="1"/>
</dbReference>
<keyword evidence="1" id="KW-0809">Transit peptide</keyword>
<feature type="domain" description="FCP1 homology" evidence="2">
    <location>
        <begin position="63"/>
        <end position="244"/>
    </location>
</feature>
<comment type="subcellular location">
    <subcellularLocation>
        <location evidence="1">Mitochondrion inner membrane</location>
        <topology evidence="1">Single-pass membrane protein</topology>
    </subcellularLocation>
</comment>
<dbReference type="EnsemblPlants" id="KEH21695">
    <property type="protein sequence ID" value="KEH21695"/>
    <property type="gene ID" value="MTR_7g015150"/>
</dbReference>
<dbReference type="SUPFAM" id="SSF56784">
    <property type="entry name" value="HAD-like"/>
    <property type="match status" value="1"/>
</dbReference>
<evidence type="ECO:0000256" key="1">
    <source>
        <dbReference type="RuleBase" id="RU365079"/>
    </source>
</evidence>
<evidence type="ECO:0000313" key="3">
    <source>
        <dbReference type="EMBL" id="KEH21695.1"/>
    </source>
</evidence>
<comment type="subunit">
    <text evidence="1">Component of the TIM23 complex.</text>
</comment>
<protein>
    <recommendedName>
        <fullName evidence="1">Mitochondrial import inner membrane translocase subunit TIM50</fullName>
    </recommendedName>
</protein>
<dbReference type="InterPro" id="IPR004274">
    <property type="entry name" value="FCP1_dom"/>
</dbReference>
<name>A0A072U766_MEDTR</name>
<evidence type="ECO:0000313" key="5">
    <source>
        <dbReference type="Proteomes" id="UP000002051"/>
    </source>
</evidence>
<dbReference type="SMART" id="SM00577">
    <property type="entry name" value="CPDc"/>
    <property type="match status" value="1"/>
</dbReference>
<dbReference type="GO" id="GO:0030150">
    <property type="term" value="P:protein import into mitochondrial matrix"/>
    <property type="evidence" value="ECO:0000318"/>
    <property type="project" value="GO_Central"/>
</dbReference>
<keyword evidence="1" id="KW-0811">Translocation</keyword>
<keyword evidence="1" id="KW-0653">Protein transport</keyword>
<dbReference type="AlphaFoldDB" id="A0A072U766"/>
<dbReference type="GO" id="GO:0005744">
    <property type="term" value="C:TIM23 mitochondrial import inner membrane translocase complex"/>
    <property type="evidence" value="ECO:0000318"/>
    <property type="project" value="GO_Central"/>
</dbReference>
<accession>A0A072U766</accession>
<evidence type="ECO:0000259" key="2">
    <source>
        <dbReference type="PROSITE" id="PS50969"/>
    </source>
</evidence>
<gene>
    <name evidence="3" type="ordered locus">MTR_7g015150</name>
</gene>
<reference evidence="4" key="3">
    <citation type="submission" date="2015-04" db="UniProtKB">
        <authorList>
            <consortium name="EnsemblPlants"/>
        </authorList>
    </citation>
    <scope>IDENTIFICATION</scope>
    <source>
        <strain evidence="4">cv. Jemalong A17</strain>
    </source>
</reference>
<dbReference type="InterPro" id="IPR023214">
    <property type="entry name" value="HAD_sf"/>
</dbReference>
<dbReference type="InterPro" id="IPR050365">
    <property type="entry name" value="TIM50"/>
</dbReference>
<keyword evidence="1" id="KW-0496">Mitochondrion</keyword>
<reference evidence="3 5" key="2">
    <citation type="journal article" date="2014" name="BMC Genomics">
        <title>An improved genome release (version Mt4.0) for the model legume Medicago truncatula.</title>
        <authorList>
            <person name="Tang H."/>
            <person name="Krishnakumar V."/>
            <person name="Bidwell S."/>
            <person name="Rosen B."/>
            <person name="Chan A."/>
            <person name="Zhou S."/>
            <person name="Gentzbittel L."/>
            <person name="Childs K.L."/>
            <person name="Yandell M."/>
            <person name="Gundlach H."/>
            <person name="Mayer K.F."/>
            <person name="Schwartz D.C."/>
            <person name="Town C.D."/>
        </authorList>
    </citation>
    <scope>GENOME REANNOTATION</scope>
    <source>
        <strain evidence="3">A17</strain>
        <strain evidence="4 5">cv. Jemalong A17</strain>
    </source>
</reference>
<dbReference type="HOGENOM" id="CLU_013096_0_1_1"/>
<dbReference type="InterPro" id="IPR036412">
    <property type="entry name" value="HAD-like_sf"/>
</dbReference>
<dbReference type="Gene3D" id="3.40.50.1000">
    <property type="entry name" value="HAD superfamily/HAD-like"/>
    <property type="match status" value="1"/>
</dbReference>
<keyword evidence="5" id="KW-1185">Reference proteome</keyword>
<evidence type="ECO:0000313" key="4">
    <source>
        <dbReference type="EnsemblPlants" id="KEH21695"/>
    </source>
</evidence>